<dbReference type="Proteomes" id="UP001501321">
    <property type="component" value="Unassembled WGS sequence"/>
</dbReference>
<proteinExistence type="inferred from homology"/>
<dbReference type="EC" id="2.7.8.33" evidence="12"/>
<evidence type="ECO:0000256" key="8">
    <source>
        <dbReference type="ARBA" id="ARBA00022985"/>
    </source>
</evidence>
<dbReference type="Pfam" id="PF00953">
    <property type="entry name" value="Glycos_transf_4"/>
    <property type="match status" value="1"/>
</dbReference>
<dbReference type="NCBIfam" id="TIGR02380">
    <property type="entry name" value="ECA_wecA"/>
    <property type="match status" value="1"/>
</dbReference>
<dbReference type="RefSeq" id="WP_345010952.1">
    <property type="nucleotide sequence ID" value="NZ_BAABFC010000009.1"/>
</dbReference>
<comment type="function">
    <text evidence="12">Catalyzes the transfer of the GlcNAc-1-phosphate moiety from UDP-GlcNAc onto the carrier lipid undecaprenyl phosphate (C55-P), yielding GlcNAc-pyrophosphoryl-undecaprenyl (GlcNAc-PP-C55).</text>
</comment>
<dbReference type="PANTHER" id="PTHR22926">
    <property type="entry name" value="PHOSPHO-N-ACETYLMURAMOYL-PENTAPEPTIDE-TRANSFERASE"/>
    <property type="match status" value="1"/>
</dbReference>
<feature type="transmembrane region" description="Helical" evidence="12">
    <location>
        <begin position="293"/>
        <end position="313"/>
    </location>
</feature>
<evidence type="ECO:0000313" key="14">
    <source>
        <dbReference type="Proteomes" id="UP001501321"/>
    </source>
</evidence>
<accession>A0ABP8Q190</accession>
<dbReference type="EMBL" id="BAABFC010000009">
    <property type="protein sequence ID" value="GAA4496444.1"/>
    <property type="molecule type" value="Genomic_DNA"/>
</dbReference>
<dbReference type="InterPro" id="IPR000715">
    <property type="entry name" value="Glycosyl_transferase_4"/>
</dbReference>
<keyword evidence="2 12" id="KW-1003">Cell membrane</keyword>
<feature type="transmembrane region" description="Helical" evidence="12">
    <location>
        <begin position="319"/>
        <end position="339"/>
    </location>
</feature>
<dbReference type="CDD" id="cd06853">
    <property type="entry name" value="GT_WecA_like"/>
    <property type="match status" value="1"/>
</dbReference>
<dbReference type="HAMAP" id="MF_02030">
    <property type="entry name" value="WecA_Gammaproteo"/>
    <property type="match status" value="1"/>
</dbReference>
<comment type="caution">
    <text evidence="12">Lacks conserved residue(s) required for the propagation of feature annotation.</text>
</comment>
<feature type="transmembrane region" description="Helical" evidence="12">
    <location>
        <begin position="132"/>
        <end position="152"/>
    </location>
</feature>
<comment type="cofactor">
    <cofactor evidence="12">
        <name>Mn(2+)</name>
        <dbReference type="ChEBI" id="CHEBI:29035"/>
    </cofactor>
</comment>
<evidence type="ECO:0000256" key="9">
    <source>
        <dbReference type="ARBA" id="ARBA00022989"/>
    </source>
</evidence>
<evidence type="ECO:0000256" key="1">
    <source>
        <dbReference type="ARBA" id="ARBA00004651"/>
    </source>
</evidence>
<comment type="subcellular location">
    <subcellularLocation>
        <location evidence="12">Cell inner membrane</location>
        <topology evidence="12">Multi-pass membrane protein</topology>
    </subcellularLocation>
    <subcellularLocation>
        <location evidence="1">Cell membrane</location>
        <topology evidence="1">Multi-pass membrane protein</topology>
    </subcellularLocation>
</comment>
<keyword evidence="6 12" id="KW-0812">Transmembrane</keyword>
<feature type="transmembrane region" description="Helical" evidence="12">
    <location>
        <begin position="184"/>
        <end position="203"/>
    </location>
</feature>
<comment type="caution">
    <text evidence="13">The sequence shown here is derived from an EMBL/GenBank/DDBJ whole genome shotgun (WGS) entry which is preliminary data.</text>
</comment>
<sequence>MNLIESGLLAVAGTSLAIAALRPLSAKLHLVDIPNQRKQHVGAIPLIGGIAVCIGVLLSMLLTLPKEPALLTLMSCGVFIVILGAIDDAKDISPWLRLGVQALLVLIVCKSTGITLHRLGDIIGMGDISVRWFDLILTVIAICGAINAYNMMDGIDGLAGSMAMISFMGLAGLLHDNMPLLADFSQLFILALLPYLCVNLSLLSSKRKIFLGDAGSMLLGFVIGFMVIFGSQQTQADNAFRPVTALWIIGLPLMDMVGIMMRRILKGQSPLRADRNHLHHILMHAGFTPRESLFIMVALGITMMLIGLFGEYFHVPEVVMMGAFLLLFIVYSIGLQYAWRIGRWVKKSIIE</sequence>
<keyword evidence="7 12" id="KW-0460">Magnesium</keyword>
<organism evidence="13 14">
    <name type="scientific">Pseudaeromonas paramecii</name>
    <dbReference type="NCBI Taxonomy" id="2138166"/>
    <lineage>
        <taxon>Bacteria</taxon>
        <taxon>Pseudomonadati</taxon>
        <taxon>Pseudomonadota</taxon>
        <taxon>Gammaproteobacteria</taxon>
        <taxon>Aeromonadales</taxon>
        <taxon>Aeromonadaceae</taxon>
        <taxon>Pseudaeromonas</taxon>
    </lineage>
</organism>
<comment type="catalytic activity">
    <reaction evidence="12">
        <text>di-trans,octa-cis-undecaprenyl phosphate + UDP-N-acetyl-alpha-D-glucosamine = N-acetyl-alpha-D-glucosaminyl-di-trans,octa-cis-undecaprenyl diphosphate + UMP</text>
        <dbReference type="Rhea" id="RHEA:28090"/>
        <dbReference type="ChEBI" id="CHEBI:57705"/>
        <dbReference type="ChEBI" id="CHEBI:57865"/>
        <dbReference type="ChEBI" id="CHEBI:60392"/>
        <dbReference type="ChEBI" id="CHEBI:62959"/>
        <dbReference type="EC" id="2.7.8.33"/>
    </reaction>
</comment>
<comment type="cofactor">
    <cofactor evidence="12">
        <name>Mg(2+)</name>
        <dbReference type="ChEBI" id="CHEBI:18420"/>
    </cofactor>
</comment>
<keyword evidence="9 12" id="KW-1133">Transmembrane helix</keyword>
<keyword evidence="14" id="KW-1185">Reference proteome</keyword>
<keyword evidence="10 12" id="KW-0472">Membrane</keyword>
<dbReference type="InterPro" id="IPR012750">
    <property type="entry name" value="ECA_WecA-rel"/>
</dbReference>
<comment type="similarity">
    <text evidence="12">Belongs to the glycosyltransferase 4 family. WecA subfamily.</text>
</comment>
<evidence type="ECO:0000256" key="10">
    <source>
        <dbReference type="ARBA" id="ARBA00023136"/>
    </source>
</evidence>
<reference evidence="14" key="1">
    <citation type="journal article" date="2019" name="Int. J. Syst. Evol. Microbiol.">
        <title>The Global Catalogue of Microorganisms (GCM) 10K type strain sequencing project: providing services to taxonomists for standard genome sequencing and annotation.</title>
        <authorList>
            <consortium name="The Broad Institute Genomics Platform"/>
            <consortium name="The Broad Institute Genome Sequencing Center for Infectious Disease"/>
            <person name="Wu L."/>
            <person name="Ma J."/>
        </authorList>
    </citation>
    <scope>NUCLEOTIDE SEQUENCE [LARGE SCALE GENOMIC DNA]</scope>
    <source>
        <strain evidence="14">JCM 32226</strain>
    </source>
</reference>
<feature type="transmembrane region" description="Helical" evidence="12">
    <location>
        <begin position="42"/>
        <end position="62"/>
    </location>
</feature>
<evidence type="ECO:0000256" key="4">
    <source>
        <dbReference type="ARBA" id="ARBA00022676"/>
    </source>
</evidence>
<feature type="transmembrane region" description="Helical" evidence="12">
    <location>
        <begin position="69"/>
        <end position="86"/>
    </location>
</feature>
<keyword evidence="11 12" id="KW-0464">Manganese</keyword>
<evidence type="ECO:0000256" key="6">
    <source>
        <dbReference type="ARBA" id="ARBA00022692"/>
    </source>
</evidence>
<comment type="pathway">
    <text evidence="12">Bacterial outer membrane biogenesis; LPS O-antigen biosynthesis.</text>
</comment>
<name>A0ABP8Q190_9GAMM</name>
<feature type="transmembrane region" description="Helical" evidence="12">
    <location>
        <begin position="210"/>
        <end position="232"/>
    </location>
</feature>
<evidence type="ECO:0000256" key="2">
    <source>
        <dbReference type="ARBA" id="ARBA00022475"/>
    </source>
</evidence>
<evidence type="ECO:0000256" key="5">
    <source>
        <dbReference type="ARBA" id="ARBA00022679"/>
    </source>
</evidence>
<dbReference type="PANTHER" id="PTHR22926:SF3">
    <property type="entry name" value="UNDECAPRENYL-PHOSPHATE ALPHA-N-ACETYLGLUCOSAMINYL 1-PHOSPHATE TRANSFERASE"/>
    <property type="match status" value="1"/>
</dbReference>
<gene>
    <name evidence="12 13" type="primary">wecA</name>
    <name evidence="13" type="ORF">GCM10023095_11450</name>
</gene>
<keyword evidence="4 12" id="KW-0328">Glycosyltransferase</keyword>
<keyword evidence="5 12" id="KW-0808">Transferase</keyword>
<evidence type="ECO:0000256" key="3">
    <source>
        <dbReference type="ARBA" id="ARBA00022519"/>
    </source>
</evidence>
<keyword evidence="3 12" id="KW-0997">Cell inner membrane</keyword>
<evidence type="ECO:0000256" key="12">
    <source>
        <dbReference type="HAMAP-Rule" id="MF_02030"/>
    </source>
</evidence>
<feature type="transmembrane region" description="Helical" evidence="12">
    <location>
        <begin position="244"/>
        <end position="265"/>
    </location>
</feature>
<protein>
    <recommendedName>
        <fullName evidence="12">Undecaprenyl-phosphate alpha-N-acetylglucosaminyl 1-phosphate transferase</fullName>
        <ecNumber evidence="12">2.7.8.33</ecNumber>
    </recommendedName>
    <alternativeName>
        <fullName evidence="12">UDP-GlcNAc:undecaprenyl-phosphate GlcNAc-1-phosphate transferase</fullName>
    </alternativeName>
    <alternativeName>
        <fullName evidence="12">Undecaprenyl-phosphate GlcNAc-1-phosphate transferase</fullName>
    </alternativeName>
</protein>
<evidence type="ECO:0000256" key="11">
    <source>
        <dbReference type="ARBA" id="ARBA00023211"/>
    </source>
</evidence>
<keyword evidence="8 12" id="KW-0448">Lipopolysaccharide biosynthesis</keyword>
<evidence type="ECO:0000313" key="13">
    <source>
        <dbReference type="EMBL" id="GAA4496444.1"/>
    </source>
</evidence>
<evidence type="ECO:0000256" key="7">
    <source>
        <dbReference type="ARBA" id="ARBA00022842"/>
    </source>
</evidence>